<name>A0ABV4WHR2_9CYAN</name>
<evidence type="ECO:0000256" key="1">
    <source>
        <dbReference type="SAM" id="SignalP"/>
    </source>
</evidence>
<dbReference type="RefSeq" id="WP_413277040.1">
    <property type="nucleotide sequence ID" value="NZ_JBHFNT010000072.1"/>
</dbReference>
<comment type="caution">
    <text evidence="2">The sequence shown here is derived from an EMBL/GenBank/DDBJ whole genome shotgun (WGS) entry which is preliminary data.</text>
</comment>
<feature type="signal peptide" evidence="1">
    <location>
        <begin position="1"/>
        <end position="25"/>
    </location>
</feature>
<organism evidence="2 3">
    <name type="scientific">Floridaenema evergladense BLCC-F167</name>
    <dbReference type="NCBI Taxonomy" id="3153639"/>
    <lineage>
        <taxon>Bacteria</taxon>
        <taxon>Bacillati</taxon>
        <taxon>Cyanobacteriota</taxon>
        <taxon>Cyanophyceae</taxon>
        <taxon>Oscillatoriophycideae</taxon>
        <taxon>Aerosakkonematales</taxon>
        <taxon>Aerosakkonemataceae</taxon>
        <taxon>Floridanema</taxon>
        <taxon>Floridanema evergladense</taxon>
    </lineage>
</organism>
<dbReference type="EMBL" id="JBHFNT010000072">
    <property type="protein sequence ID" value="MFB2834605.1"/>
    <property type="molecule type" value="Genomic_DNA"/>
</dbReference>
<dbReference type="PROSITE" id="PS51257">
    <property type="entry name" value="PROKAR_LIPOPROTEIN"/>
    <property type="match status" value="1"/>
</dbReference>
<gene>
    <name evidence="2" type="ORF">ACE1CA_08730</name>
</gene>
<proteinExistence type="predicted"/>
<reference evidence="2 3" key="1">
    <citation type="submission" date="2024-09" db="EMBL/GenBank/DDBJ databases">
        <title>Floridaenema gen nov. (Aerosakkonemataceae, Aerosakkonematales ord. nov., Cyanobacteria) from benthic tropical and subtropical fresh waters, with the description of four new species.</title>
        <authorList>
            <person name="Moretto J.A."/>
            <person name="Berthold D.E."/>
            <person name="Lefler F.W."/>
            <person name="Huang I.-S."/>
            <person name="Laughinghouse H. IV."/>
        </authorList>
    </citation>
    <scope>NUCLEOTIDE SEQUENCE [LARGE SCALE GENOMIC DNA]</scope>
    <source>
        <strain evidence="2 3">BLCC-F167</strain>
    </source>
</reference>
<keyword evidence="3" id="KW-1185">Reference proteome</keyword>
<evidence type="ECO:0000313" key="2">
    <source>
        <dbReference type="EMBL" id="MFB2834605.1"/>
    </source>
</evidence>
<dbReference type="Proteomes" id="UP001576780">
    <property type="component" value="Unassembled WGS sequence"/>
</dbReference>
<feature type="chain" id="PRO_5045415390" evidence="1">
    <location>
        <begin position="26"/>
        <end position="151"/>
    </location>
</feature>
<protein>
    <submittedName>
        <fullName evidence="2">COG3650 family protein</fullName>
    </submittedName>
</protein>
<evidence type="ECO:0000313" key="3">
    <source>
        <dbReference type="Proteomes" id="UP001576780"/>
    </source>
</evidence>
<accession>A0ABV4WHR2</accession>
<sequence length="151" mass="16547">MKSLCFYSAILALSVSCLGSDAALADRQGNRNYVNNNISRENLLISQTPAKVETFTAIGTEPFWNITINRNGIVYSSPDASKRIYPYVAPIAAQARSVDFVRVYRLNGQPNGTLIIKKVKSCSDGMSDKAYPYEAILILGNQVMEGCASRN</sequence>
<keyword evidence="1" id="KW-0732">Signal</keyword>